<feature type="compositionally biased region" description="Basic and acidic residues" evidence="1">
    <location>
        <begin position="277"/>
        <end position="300"/>
    </location>
</feature>
<dbReference type="GO" id="GO:0005737">
    <property type="term" value="C:cytoplasm"/>
    <property type="evidence" value="ECO:0007669"/>
    <property type="project" value="TreeGrafter"/>
</dbReference>
<proteinExistence type="predicted"/>
<dbReference type="PANTHER" id="PTHR16019">
    <property type="entry name" value="SYNAPSE-ASSOCIATED PROTEIN"/>
    <property type="match status" value="1"/>
</dbReference>
<feature type="compositionally biased region" description="Acidic residues" evidence="1">
    <location>
        <begin position="313"/>
        <end position="322"/>
    </location>
</feature>
<dbReference type="Proteomes" id="UP000274131">
    <property type="component" value="Unassembled WGS sequence"/>
</dbReference>
<sequence>MKTSEEEAVSDKNEKAEEDASSKNDWFSFGSSWSTEWLKSAREKTFNTLELVRKDLSEFGDAFASEATAIAANTVESVKQQAQNIQHMVNPVFADEESNSPKEPEEATEAPLEEDGQGVNNGWKLPQVSDLANSSWMKTLVKTVKSIAQEDTTKEEEENTEVILPKTSQGKEKCTLPNDLLYSIQTSRHTYLNPPEGDEQLFLMWLEVFDIDVYDREINNLLSNCPLMRELYQELVPSKVSNADFWERYFYKVHQTSLIERCKEVELDESFSAPAGKDAKVVEAEKNSGEHGSPDHHSNNDETWSLCSSTEIETQEIPESQDDGTLTPKAKASPKAEVLDTAKNDDGWVDWED</sequence>
<dbReference type="PANTHER" id="PTHR16019:SF5">
    <property type="entry name" value="BSD DOMAIN-CONTAINING PROTEIN 1"/>
    <property type="match status" value="1"/>
</dbReference>
<dbReference type="SMART" id="SM00751">
    <property type="entry name" value="BSD"/>
    <property type="match status" value="1"/>
</dbReference>
<evidence type="ECO:0000313" key="4">
    <source>
        <dbReference type="Proteomes" id="UP000274131"/>
    </source>
</evidence>
<feature type="compositionally biased region" description="Basic and acidic residues" evidence="1">
    <location>
        <begin position="9"/>
        <end position="22"/>
    </location>
</feature>
<feature type="domain" description="BSD" evidence="2">
    <location>
        <begin position="205"/>
        <end position="257"/>
    </location>
</feature>
<dbReference type="EMBL" id="UXUI01008622">
    <property type="protein sequence ID" value="VDD91970.1"/>
    <property type="molecule type" value="Genomic_DNA"/>
</dbReference>
<feature type="region of interest" description="Disordered" evidence="1">
    <location>
        <begin position="95"/>
        <end position="124"/>
    </location>
</feature>
<dbReference type="Gene3D" id="1.10.3970.10">
    <property type="entry name" value="BSD domain"/>
    <property type="match status" value="1"/>
</dbReference>
<reference evidence="5" key="1">
    <citation type="submission" date="2017-02" db="UniProtKB">
        <authorList>
            <consortium name="WormBaseParasite"/>
        </authorList>
    </citation>
    <scope>IDENTIFICATION</scope>
</reference>
<feature type="compositionally biased region" description="Basic and acidic residues" evidence="1">
    <location>
        <begin position="337"/>
        <end position="346"/>
    </location>
</feature>
<feature type="region of interest" description="Disordered" evidence="1">
    <location>
        <begin position="276"/>
        <end position="353"/>
    </location>
</feature>
<accession>A0A0N4V9S8</accession>
<evidence type="ECO:0000313" key="5">
    <source>
        <dbReference type="WBParaSite" id="EVEC_0000720001-mRNA-1"/>
    </source>
</evidence>
<organism evidence="5">
    <name type="scientific">Enterobius vermicularis</name>
    <name type="common">Human pinworm</name>
    <dbReference type="NCBI Taxonomy" id="51028"/>
    <lineage>
        <taxon>Eukaryota</taxon>
        <taxon>Metazoa</taxon>
        <taxon>Ecdysozoa</taxon>
        <taxon>Nematoda</taxon>
        <taxon>Chromadorea</taxon>
        <taxon>Rhabditida</taxon>
        <taxon>Spirurina</taxon>
        <taxon>Oxyuridomorpha</taxon>
        <taxon>Oxyuroidea</taxon>
        <taxon>Oxyuridae</taxon>
        <taxon>Enterobius</taxon>
    </lineage>
</organism>
<dbReference type="InterPro" id="IPR005607">
    <property type="entry name" value="BSD_dom"/>
</dbReference>
<name>A0A0N4V9S8_ENTVE</name>
<keyword evidence="4" id="KW-1185">Reference proteome</keyword>
<dbReference type="SUPFAM" id="SSF140383">
    <property type="entry name" value="BSD domain-like"/>
    <property type="match status" value="1"/>
</dbReference>
<gene>
    <name evidence="3" type="ORF">EVEC_LOCUS6721</name>
</gene>
<feature type="compositionally biased region" description="Acidic residues" evidence="1">
    <location>
        <begin position="106"/>
        <end position="116"/>
    </location>
</feature>
<dbReference type="OrthoDB" id="73788at2759"/>
<dbReference type="InterPro" id="IPR035925">
    <property type="entry name" value="BSD_dom_sf"/>
</dbReference>
<dbReference type="InterPro" id="IPR051494">
    <property type="entry name" value="BSD_domain-containing"/>
</dbReference>
<dbReference type="WBParaSite" id="EVEC_0000720001-mRNA-1">
    <property type="protein sequence ID" value="EVEC_0000720001-mRNA-1"/>
    <property type="gene ID" value="EVEC_0000720001"/>
</dbReference>
<dbReference type="Pfam" id="PF03909">
    <property type="entry name" value="BSD"/>
    <property type="match status" value="1"/>
</dbReference>
<evidence type="ECO:0000313" key="3">
    <source>
        <dbReference type="EMBL" id="VDD91970.1"/>
    </source>
</evidence>
<dbReference type="PROSITE" id="PS50858">
    <property type="entry name" value="BSD"/>
    <property type="match status" value="1"/>
</dbReference>
<evidence type="ECO:0000259" key="2">
    <source>
        <dbReference type="PROSITE" id="PS50858"/>
    </source>
</evidence>
<dbReference type="AlphaFoldDB" id="A0A0N4V9S8"/>
<feature type="region of interest" description="Disordered" evidence="1">
    <location>
        <begin position="1"/>
        <end position="25"/>
    </location>
</feature>
<evidence type="ECO:0000256" key="1">
    <source>
        <dbReference type="SAM" id="MobiDB-lite"/>
    </source>
</evidence>
<reference evidence="3 4" key="2">
    <citation type="submission" date="2018-10" db="EMBL/GenBank/DDBJ databases">
        <authorList>
            <consortium name="Pathogen Informatics"/>
        </authorList>
    </citation>
    <scope>NUCLEOTIDE SEQUENCE [LARGE SCALE GENOMIC DNA]</scope>
</reference>
<protein>
    <submittedName>
        <fullName evidence="5">BSD domain-containing protein</fullName>
    </submittedName>
</protein>
<feature type="compositionally biased region" description="Polar residues" evidence="1">
    <location>
        <begin position="301"/>
        <end position="312"/>
    </location>
</feature>
<dbReference type="STRING" id="51028.A0A0N4V9S8"/>